<dbReference type="AlphaFoldDB" id="A0A2S9J2K0"/>
<evidence type="ECO:0000313" key="3">
    <source>
        <dbReference type="Proteomes" id="UP000239711"/>
    </source>
</evidence>
<protein>
    <recommendedName>
        <fullName evidence="4">ROK family protein</fullName>
    </recommendedName>
</protein>
<evidence type="ECO:0000256" key="1">
    <source>
        <dbReference type="ARBA" id="ARBA00006479"/>
    </source>
</evidence>
<evidence type="ECO:0000313" key="2">
    <source>
        <dbReference type="EMBL" id="PRD46964.1"/>
    </source>
</evidence>
<reference evidence="2 3" key="1">
    <citation type="submission" date="2018-02" db="EMBL/GenBank/DDBJ databases">
        <title>The draft genome of Sphingobacterium sp. 5JN-11.</title>
        <authorList>
            <person name="Liu L."/>
            <person name="Li L."/>
            <person name="Liang L."/>
            <person name="Zhang X."/>
            <person name="Wang T."/>
        </authorList>
    </citation>
    <scope>NUCLEOTIDE SEQUENCE [LARGE SCALE GENOMIC DNA]</scope>
    <source>
        <strain evidence="2 3">5JN-11</strain>
    </source>
</reference>
<dbReference type="InterPro" id="IPR000600">
    <property type="entry name" value="ROK"/>
</dbReference>
<comment type="caution">
    <text evidence="2">The sequence shown here is derived from an EMBL/GenBank/DDBJ whole genome shotgun (WGS) entry which is preliminary data.</text>
</comment>
<dbReference type="Gene3D" id="3.30.420.40">
    <property type="match status" value="2"/>
</dbReference>
<dbReference type="Proteomes" id="UP000239711">
    <property type="component" value="Unassembled WGS sequence"/>
</dbReference>
<accession>A0A2S9J2K0</accession>
<sequence>MYNHDNRIVLTLDAGGTNMVFSAIQGNVEIVEPYCLPAYPDDLQKCLDTLIDGFTHIRSLLPKAPVAISFAFPGPADYKNGIIHDLPNFPSFRGGVPLGPFLQEHFQIPVFINNDGNLFAYGEALAGALPTLNDRLKKLGYNKEYRNLIGVTFGTGFGSGVVIDNRLLTGDNDCGGDVWVFRNKLYPDKIAEESVSRRAITRVYNEYAAVRDETLTPNDIFRIAEGEIQGDRQAAIRSFAQLGEVAGDVIAHLLTVGDGIVVIGGGIIGAAKYIMPALIGELRSSLSTFSGDSLSRLQMEVVDAQDEDGLKQAVLEEWREIDIPNTNKKINYNPHKKTFVMTTSLGTSTAISLGAYAYALHQLAD</sequence>
<organism evidence="2 3">
    <name type="scientific">Sphingobacterium haloxyli</name>
    <dbReference type="NCBI Taxonomy" id="2100533"/>
    <lineage>
        <taxon>Bacteria</taxon>
        <taxon>Pseudomonadati</taxon>
        <taxon>Bacteroidota</taxon>
        <taxon>Sphingobacteriia</taxon>
        <taxon>Sphingobacteriales</taxon>
        <taxon>Sphingobacteriaceae</taxon>
        <taxon>Sphingobacterium</taxon>
    </lineage>
</organism>
<keyword evidence="3" id="KW-1185">Reference proteome</keyword>
<dbReference type="RefSeq" id="WP_105717399.1">
    <property type="nucleotide sequence ID" value="NZ_PVBQ01000009.1"/>
</dbReference>
<comment type="similarity">
    <text evidence="1">Belongs to the ROK (NagC/XylR) family.</text>
</comment>
<gene>
    <name evidence="2" type="ORF">C5745_12760</name>
</gene>
<dbReference type="SUPFAM" id="SSF53067">
    <property type="entry name" value="Actin-like ATPase domain"/>
    <property type="match status" value="1"/>
</dbReference>
<dbReference type="OrthoDB" id="9810372at2"/>
<dbReference type="InterPro" id="IPR043129">
    <property type="entry name" value="ATPase_NBD"/>
</dbReference>
<evidence type="ECO:0008006" key="4">
    <source>
        <dbReference type="Google" id="ProtNLM"/>
    </source>
</evidence>
<dbReference type="EMBL" id="PVBQ01000009">
    <property type="protein sequence ID" value="PRD46964.1"/>
    <property type="molecule type" value="Genomic_DNA"/>
</dbReference>
<dbReference type="CDD" id="cd23763">
    <property type="entry name" value="ASKHA_ATPase_ROK"/>
    <property type="match status" value="1"/>
</dbReference>
<name>A0A2S9J2K0_9SPHI</name>
<proteinExistence type="inferred from homology"/>
<dbReference type="PANTHER" id="PTHR18964">
    <property type="entry name" value="ROK (REPRESSOR, ORF, KINASE) FAMILY"/>
    <property type="match status" value="1"/>
</dbReference>
<dbReference type="PANTHER" id="PTHR18964:SF149">
    <property type="entry name" value="BIFUNCTIONAL UDP-N-ACETYLGLUCOSAMINE 2-EPIMERASE_N-ACETYLMANNOSAMINE KINASE"/>
    <property type="match status" value="1"/>
</dbReference>
<dbReference type="Pfam" id="PF00480">
    <property type="entry name" value="ROK"/>
    <property type="match status" value="1"/>
</dbReference>